<evidence type="ECO:0000313" key="2">
    <source>
        <dbReference type="Proteomes" id="UP000002197"/>
    </source>
</evidence>
<name>Q64MF9_BACFR</name>
<dbReference type="HOGENOM" id="CLU_2535596_0_0_10"/>
<keyword evidence="1" id="KW-0614">Plasmid</keyword>
<dbReference type="KEGG" id="bfr:BFp0001"/>
<dbReference type="EMBL" id="AP006842">
    <property type="protein sequence ID" value="BAD51328.1"/>
    <property type="molecule type" value="Genomic_DNA"/>
</dbReference>
<protein>
    <submittedName>
        <fullName evidence="1">Uncharacterized protein</fullName>
    </submittedName>
</protein>
<organism evidence="1 2">
    <name type="scientific">Bacteroides fragilis (strain YCH46)</name>
    <dbReference type="NCBI Taxonomy" id="295405"/>
    <lineage>
        <taxon>Bacteria</taxon>
        <taxon>Pseudomonadati</taxon>
        <taxon>Bacteroidota</taxon>
        <taxon>Bacteroidia</taxon>
        <taxon>Bacteroidales</taxon>
        <taxon>Bacteroidaceae</taxon>
        <taxon>Bacteroides</taxon>
    </lineage>
</organism>
<proteinExistence type="predicted"/>
<reference evidence="1 2" key="1">
    <citation type="journal article" date="2004" name="Proc. Natl. Acad. Sci. U.S.A.">
        <title>Genomic analysis of Bacteroides fragilis reveals extensive DNA inversions regulating cell surface adaptation.</title>
        <authorList>
            <person name="Kuwahara T."/>
            <person name="Yamashita A."/>
            <person name="Hirakawa H."/>
            <person name="Nakayama H."/>
            <person name="Toh H."/>
            <person name="Okada N."/>
            <person name="Kuhara S."/>
            <person name="Hattori M."/>
            <person name="Hayashi T."/>
            <person name="Ohnishi Y."/>
        </authorList>
    </citation>
    <scope>NUCLEOTIDE SEQUENCE [LARGE SCALE GENOMIC DNA]</scope>
    <source>
        <strain evidence="1 2">YCH46</strain>
        <plasmid evidence="2">Plasmid pBFY46</plasmid>
    </source>
</reference>
<geneLocation type="plasmid" evidence="1 2">
    <name>pBFY46</name>
</geneLocation>
<dbReference type="AlphaFoldDB" id="Q64MF9"/>
<sequence length="83" mass="9974">MIFWYQKIWLQLVQVLQNGIRMHCAWCRWLADQEEQRYQAGIKKGLHYCNPFVKSVKNPISIPYRLSSVINSIFSILHYDNMI</sequence>
<evidence type="ECO:0000313" key="1">
    <source>
        <dbReference type="EMBL" id="BAD51328.1"/>
    </source>
</evidence>
<accession>Q64MF9</accession>
<gene>
    <name evidence="1" type="ordered locus">BFp0001</name>
</gene>
<dbReference type="Proteomes" id="UP000002197">
    <property type="component" value="Plasmid pBFY46"/>
</dbReference>